<accession>A0ABW4ZJ78</accession>
<keyword evidence="1" id="KW-0472">Membrane</keyword>
<evidence type="ECO:0000256" key="1">
    <source>
        <dbReference type="SAM" id="Phobius"/>
    </source>
</evidence>
<evidence type="ECO:0000313" key="4">
    <source>
        <dbReference type="Proteomes" id="UP001597387"/>
    </source>
</evidence>
<feature type="chain" id="PRO_5046322814" evidence="2">
    <location>
        <begin position="21"/>
        <end position="92"/>
    </location>
</feature>
<keyword evidence="4" id="KW-1185">Reference proteome</keyword>
<feature type="transmembrane region" description="Helical" evidence="1">
    <location>
        <begin position="66"/>
        <end position="83"/>
    </location>
</feature>
<protein>
    <submittedName>
        <fullName evidence="3">DUF2752 domain-containing protein</fullName>
    </submittedName>
</protein>
<dbReference type="Proteomes" id="UP001597387">
    <property type="component" value="Unassembled WGS sequence"/>
</dbReference>
<sequence>MNISKHFELVFWIAALTALACSTPSAHHHFSLCPLSNLGVSWCPGCGLGRSISCIFHGDLSQSFSYHWFGIPTLAILLHRIFILSKKYLVYF</sequence>
<keyword evidence="1" id="KW-0812">Transmembrane</keyword>
<gene>
    <name evidence="3" type="ORF">ACFSJU_04275</name>
</gene>
<reference evidence="4" key="1">
    <citation type="journal article" date="2019" name="Int. J. Syst. Evol. Microbiol.">
        <title>The Global Catalogue of Microorganisms (GCM) 10K type strain sequencing project: providing services to taxonomists for standard genome sequencing and annotation.</title>
        <authorList>
            <consortium name="The Broad Institute Genomics Platform"/>
            <consortium name="The Broad Institute Genome Sequencing Center for Infectious Disease"/>
            <person name="Wu L."/>
            <person name="Ma J."/>
        </authorList>
    </citation>
    <scope>NUCLEOTIDE SEQUENCE [LARGE SCALE GENOMIC DNA]</scope>
    <source>
        <strain evidence="4">KCTC 42217</strain>
    </source>
</reference>
<evidence type="ECO:0000313" key="3">
    <source>
        <dbReference type="EMBL" id="MFD2161596.1"/>
    </source>
</evidence>
<dbReference type="PROSITE" id="PS51257">
    <property type="entry name" value="PROKAR_LIPOPROTEIN"/>
    <property type="match status" value="1"/>
</dbReference>
<comment type="caution">
    <text evidence="3">The sequence shown here is derived from an EMBL/GenBank/DDBJ whole genome shotgun (WGS) entry which is preliminary data.</text>
</comment>
<evidence type="ECO:0000256" key="2">
    <source>
        <dbReference type="SAM" id="SignalP"/>
    </source>
</evidence>
<feature type="signal peptide" evidence="2">
    <location>
        <begin position="1"/>
        <end position="20"/>
    </location>
</feature>
<dbReference type="Pfam" id="PF10825">
    <property type="entry name" value="DUF2752"/>
    <property type="match status" value="1"/>
</dbReference>
<keyword evidence="2" id="KW-0732">Signal</keyword>
<organism evidence="3 4">
    <name type="scientific">Paradesertivirga mongoliensis</name>
    <dbReference type="NCBI Taxonomy" id="2100740"/>
    <lineage>
        <taxon>Bacteria</taxon>
        <taxon>Pseudomonadati</taxon>
        <taxon>Bacteroidota</taxon>
        <taxon>Sphingobacteriia</taxon>
        <taxon>Sphingobacteriales</taxon>
        <taxon>Sphingobacteriaceae</taxon>
        <taxon>Paradesertivirga</taxon>
    </lineage>
</organism>
<dbReference type="InterPro" id="IPR021215">
    <property type="entry name" value="DUF2752"/>
</dbReference>
<dbReference type="EMBL" id="JBHUHZ010000001">
    <property type="protein sequence ID" value="MFD2161596.1"/>
    <property type="molecule type" value="Genomic_DNA"/>
</dbReference>
<keyword evidence="1" id="KW-1133">Transmembrane helix</keyword>
<dbReference type="RefSeq" id="WP_255898947.1">
    <property type="nucleotide sequence ID" value="NZ_JAFMZO010000001.1"/>
</dbReference>
<proteinExistence type="predicted"/>
<name>A0ABW4ZJ78_9SPHI</name>